<protein>
    <submittedName>
        <fullName evidence="10">Endothelin-converting enzyme 1, metalloprotease family M13</fullName>
    </submittedName>
</protein>
<organism evidence="10 11">
    <name type="scientific">Thraustotheca clavata</name>
    <dbReference type="NCBI Taxonomy" id="74557"/>
    <lineage>
        <taxon>Eukaryota</taxon>
        <taxon>Sar</taxon>
        <taxon>Stramenopiles</taxon>
        <taxon>Oomycota</taxon>
        <taxon>Saprolegniomycetes</taxon>
        <taxon>Saprolegniales</taxon>
        <taxon>Achlyaceae</taxon>
        <taxon>Thraustotheca</taxon>
    </lineage>
</organism>
<keyword evidence="6" id="KW-0862">Zinc</keyword>
<keyword evidence="5" id="KW-0378">Hydrolase</keyword>
<dbReference type="Pfam" id="PF01431">
    <property type="entry name" value="Peptidase_M13"/>
    <property type="match status" value="1"/>
</dbReference>
<dbReference type="AlphaFoldDB" id="A0A1W0A6S9"/>
<dbReference type="GO" id="GO:0005886">
    <property type="term" value="C:plasma membrane"/>
    <property type="evidence" value="ECO:0007669"/>
    <property type="project" value="TreeGrafter"/>
</dbReference>
<dbReference type="InterPro" id="IPR000718">
    <property type="entry name" value="Peptidase_M13"/>
</dbReference>
<keyword evidence="7 10" id="KW-0482">Metalloprotease</keyword>
<dbReference type="PANTHER" id="PTHR11733">
    <property type="entry name" value="ZINC METALLOPROTEASE FAMILY M13 NEPRILYSIN-RELATED"/>
    <property type="match status" value="1"/>
</dbReference>
<evidence type="ECO:0000256" key="4">
    <source>
        <dbReference type="ARBA" id="ARBA00022723"/>
    </source>
</evidence>
<evidence type="ECO:0000256" key="3">
    <source>
        <dbReference type="ARBA" id="ARBA00022670"/>
    </source>
</evidence>
<reference evidence="10 11" key="1">
    <citation type="journal article" date="2014" name="Genome Biol. Evol.">
        <title>The secreted proteins of Achlya hypogyna and Thraustotheca clavata identify the ancestral oomycete secretome and reveal gene acquisitions by horizontal gene transfer.</title>
        <authorList>
            <person name="Misner I."/>
            <person name="Blouin N."/>
            <person name="Leonard G."/>
            <person name="Richards T.A."/>
            <person name="Lane C.E."/>
        </authorList>
    </citation>
    <scope>NUCLEOTIDE SEQUENCE [LARGE SCALE GENOMIC DNA]</scope>
    <source>
        <strain evidence="10 11">ATCC 34112</strain>
    </source>
</reference>
<keyword evidence="4" id="KW-0479">Metal-binding</keyword>
<dbReference type="STRING" id="74557.A0A1W0A6S9"/>
<comment type="similarity">
    <text evidence="2">Belongs to the peptidase M13 family.</text>
</comment>
<dbReference type="GO" id="GO:0004222">
    <property type="term" value="F:metalloendopeptidase activity"/>
    <property type="evidence" value="ECO:0007669"/>
    <property type="project" value="InterPro"/>
</dbReference>
<dbReference type="Proteomes" id="UP000243217">
    <property type="component" value="Unassembled WGS sequence"/>
</dbReference>
<dbReference type="EMBL" id="JNBS01000392">
    <property type="protein sequence ID" value="OQS05997.1"/>
    <property type="molecule type" value="Genomic_DNA"/>
</dbReference>
<accession>A0A1W0A6S9</accession>
<sequence length="651" mass="73178">MNKSLKNESFMATTLEMLDTTVNPCEDFYHFACGSWLKNAVIPEDKNTIDTSFSVVASNADEMVQNIIQMQPSDATNFYLSCMNEKSINAKGIHLLTTHLEHIDQLDTAAKLFEYAGRLVVDMSTEAFFDFYVAPDPKNTSCNAIVITQGGLSLPSVEYYENLNQYRGIFNQYVAKLTRIPTLTSLNASHFAARVLGVEKKFANITLPSASLRDPWAIYNKFTMKQIQNAYPLIASYLYGVQEKLLSSDIPVIIETPSFFQQQEVVLNSTSLHDIKAYLRFRLVDSQAYVLGAFFRKAKEKLSNKLEGEPLTKDRVKHCVHIVQDYLGDELGQIYMDNVFSDKAKASTLALINDIEYSMRLVLRNSSWLDASALSIGLEKIDKIRNFIGGPANITTPPFNISAVDFYDNLINYGRWYMNKSIDSLYHPVDKAAWDMSALTVNAYNDPMSNTIVFPAAILQPPLYDAEAFPVAVNYGRIGTIMGHELVHGFDDEGRNFDAQGQLKDWWSSVVEESFEEKTQCLVDQYSAFPIVSENGDKILGYVNGELTLGENIADNGGLKLAYMAYQRAKAMDPSIANIGYNDDKLYFIAFAQSWCEKRVDAYSSLLLNTDPHSPAQWRVNGVVSNSKEFASAFQCPEDSTMNPKKKCIVW</sequence>
<dbReference type="InterPro" id="IPR018497">
    <property type="entry name" value="Peptidase_M13_C"/>
</dbReference>
<keyword evidence="3 10" id="KW-0645">Protease</keyword>
<evidence type="ECO:0000259" key="8">
    <source>
        <dbReference type="Pfam" id="PF01431"/>
    </source>
</evidence>
<dbReference type="SUPFAM" id="SSF55486">
    <property type="entry name" value="Metalloproteases ('zincins'), catalytic domain"/>
    <property type="match status" value="1"/>
</dbReference>
<dbReference type="Gene3D" id="3.40.390.10">
    <property type="entry name" value="Collagenase (Catalytic Domain)"/>
    <property type="match status" value="1"/>
</dbReference>
<dbReference type="InterPro" id="IPR008753">
    <property type="entry name" value="Peptidase_M13_N"/>
</dbReference>
<keyword evidence="11" id="KW-1185">Reference proteome</keyword>
<comment type="caution">
    <text evidence="10">The sequence shown here is derived from an EMBL/GenBank/DDBJ whole genome shotgun (WGS) entry which is preliminary data.</text>
</comment>
<evidence type="ECO:0000256" key="5">
    <source>
        <dbReference type="ARBA" id="ARBA00022801"/>
    </source>
</evidence>
<evidence type="ECO:0000313" key="11">
    <source>
        <dbReference type="Proteomes" id="UP000243217"/>
    </source>
</evidence>
<name>A0A1W0A6S9_9STRA</name>
<gene>
    <name evidence="10" type="ORF">THRCLA_01934</name>
</gene>
<evidence type="ECO:0000313" key="10">
    <source>
        <dbReference type="EMBL" id="OQS05997.1"/>
    </source>
</evidence>
<evidence type="ECO:0000256" key="6">
    <source>
        <dbReference type="ARBA" id="ARBA00022833"/>
    </source>
</evidence>
<proteinExistence type="inferred from homology"/>
<feature type="domain" description="Peptidase M13 C-terminal" evidence="8">
    <location>
        <begin position="442"/>
        <end position="649"/>
    </location>
</feature>
<dbReference type="InterPro" id="IPR024079">
    <property type="entry name" value="MetalloPept_cat_dom_sf"/>
</dbReference>
<dbReference type="PRINTS" id="PR00786">
    <property type="entry name" value="NEPRILYSIN"/>
</dbReference>
<dbReference type="OrthoDB" id="6475849at2759"/>
<dbReference type="InterPro" id="IPR042089">
    <property type="entry name" value="Peptidase_M13_dom_2"/>
</dbReference>
<evidence type="ECO:0000259" key="9">
    <source>
        <dbReference type="Pfam" id="PF05649"/>
    </source>
</evidence>
<dbReference type="GO" id="GO:0016485">
    <property type="term" value="P:protein processing"/>
    <property type="evidence" value="ECO:0007669"/>
    <property type="project" value="TreeGrafter"/>
</dbReference>
<feature type="domain" description="Peptidase M13 N-terminal" evidence="9">
    <location>
        <begin position="24"/>
        <end position="391"/>
    </location>
</feature>
<comment type="cofactor">
    <cofactor evidence="1">
        <name>Zn(2+)</name>
        <dbReference type="ChEBI" id="CHEBI:29105"/>
    </cofactor>
</comment>
<dbReference type="PROSITE" id="PS51885">
    <property type="entry name" value="NEPRILYSIN"/>
    <property type="match status" value="1"/>
</dbReference>
<evidence type="ECO:0000256" key="7">
    <source>
        <dbReference type="ARBA" id="ARBA00023049"/>
    </source>
</evidence>
<dbReference type="Pfam" id="PF05649">
    <property type="entry name" value="Peptidase_M13_N"/>
    <property type="match status" value="1"/>
</dbReference>
<dbReference type="GO" id="GO:0046872">
    <property type="term" value="F:metal ion binding"/>
    <property type="evidence" value="ECO:0007669"/>
    <property type="project" value="UniProtKB-KW"/>
</dbReference>
<dbReference type="PANTHER" id="PTHR11733:SF167">
    <property type="entry name" value="FI17812P1-RELATED"/>
    <property type="match status" value="1"/>
</dbReference>
<dbReference type="Gene3D" id="1.10.1380.10">
    <property type="entry name" value="Neutral endopeptidase , domain2"/>
    <property type="match status" value="1"/>
</dbReference>
<evidence type="ECO:0000256" key="1">
    <source>
        <dbReference type="ARBA" id="ARBA00001947"/>
    </source>
</evidence>
<dbReference type="CDD" id="cd08662">
    <property type="entry name" value="M13"/>
    <property type="match status" value="1"/>
</dbReference>
<evidence type="ECO:0000256" key="2">
    <source>
        <dbReference type="ARBA" id="ARBA00007357"/>
    </source>
</evidence>